<sequence length="97" mass="11091">MLTVSGKSPALVPSKSEHNLFFPLFTTTFITSTLIRQQDNYSLQYCLKCQSYLAPSIVKSSFSCHSTNYHLHYPLMILLAHFHCYFFSQTTTTLITS</sequence>
<accession>A0A0V0HVX8</accession>
<evidence type="ECO:0000313" key="1">
    <source>
        <dbReference type="EMBL" id="JAP24514.1"/>
    </source>
</evidence>
<name>A0A0V0HVX8_SOLCH</name>
<reference evidence="1" key="1">
    <citation type="submission" date="2015-12" db="EMBL/GenBank/DDBJ databases">
        <title>Gene expression during late stages of embryo sac development: a critical building block for successful pollen-pistil interactions.</title>
        <authorList>
            <person name="Liu Y."/>
            <person name="Joly V."/>
            <person name="Sabar M."/>
            <person name="Matton D.P."/>
        </authorList>
    </citation>
    <scope>NUCLEOTIDE SEQUENCE</scope>
</reference>
<organism evidence="1">
    <name type="scientific">Solanum chacoense</name>
    <name type="common">Chaco potato</name>
    <dbReference type="NCBI Taxonomy" id="4108"/>
    <lineage>
        <taxon>Eukaryota</taxon>
        <taxon>Viridiplantae</taxon>
        <taxon>Streptophyta</taxon>
        <taxon>Embryophyta</taxon>
        <taxon>Tracheophyta</taxon>
        <taxon>Spermatophyta</taxon>
        <taxon>Magnoliopsida</taxon>
        <taxon>eudicotyledons</taxon>
        <taxon>Gunneridae</taxon>
        <taxon>Pentapetalae</taxon>
        <taxon>asterids</taxon>
        <taxon>lamiids</taxon>
        <taxon>Solanales</taxon>
        <taxon>Solanaceae</taxon>
        <taxon>Solanoideae</taxon>
        <taxon>Solaneae</taxon>
        <taxon>Solanum</taxon>
    </lineage>
</organism>
<proteinExistence type="predicted"/>
<dbReference type="EMBL" id="GEDG01014299">
    <property type="protein sequence ID" value="JAP24514.1"/>
    <property type="molecule type" value="Transcribed_RNA"/>
</dbReference>
<dbReference type="AlphaFoldDB" id="A0A0V0HVX8"/>
<protein>
    <submittedName>
        <fullName evidence="1">Putative ovule protein</fullName>
    </submittedName>
</protein>